<protein>
    <submittedName>
        <fullName evidence="7">Subtilisin-like protein</fullName>
    </submittedName>
</protein>
<evidence type="ECO:0000256" key="2">
    <source>
        <dbReference type="ARBA" id="ARBA00022670"/>
    </source>
</evidence>
<feature type="region of interest" description="Disordered" evidence="4">
    <location>
        <begin position="77"/>
        <end position="102"/>
    </location>
</feature>
<dbReference type="STRING" id="1160509.A0A3N4IF25"/>
<evidence type="ECO:0000313" key="7">
    <source>
        <dbReference type="EMBL" id="RPA80314.1"/>
    </source>
</evidence>
<sequence length="1005" mass="108937">MALKRAFLFETSPLHSSPSLSTLDLPSPPQKHFAFKFSTFPLATPLLFSPLFPVAEPTEKVRMAKGKKRSLPMLTAVGKQSTSAGVARESTLTPPTPPRAAANMEPARRLFSDSMTTSMQATVANTPQLNSTRRRRRQKKARPNLPANWAATDSASMTSAPTSPKPPCLPIHVSTRTSQPRRYSRLVFTGILSFMLLCLAGMLYWGSLGSPVRTPNPLNSVLGHRQVSSLQARQVGRDYWEEFYDLTDGPLFKQQGWKGTGGSMAILDENFRLTSSVRSNHFNGGLQKITGMNIVEGGTDTNPSGSLTSHGLQCLSVASAKSLFMQSFGPDLSILAIALEASEYSSRLDEYLLDAAKAAFDASCDVLSVSLGIPSNWHGGKFQTSIDALVGKGLLIVASASNFAEFSANSLFEFSSSNLAITVGNYASSIAPGYEFEVSSALAGQNYKFHFDFTEDCALFVKKSADHIGCYDNLKSLRAETFVRAIFVWGIKPESWETVEHTSGSVVLGYLSDALEVEQLKDILLDGPATVVISPESTMKVLATSNDSPDRYSVASASGYGPTYELHGGVDIIAPGTSVIVAYGSRGMGLSDYGSASGTSFATPLVASILADYVAALGGRNSLGVRGMHMARDKIITCGVPVPLPDGIYADGSGILRTLMAPAHWQGSGKVSIANLLSQAHVSPPSIALNDTMFFRGTHTLVFYNRGPTPMTVTVDDQLAVGSFEFEEVPSVAFNSASHSIRTLRRSRGFASHLVASVDVDRTAKIVQPGTSCAFVLIFHHPIASAEERVRKPIYSGWIVFSTSDGRQQRVRYVGAASAQRELQIFQSEPTITSGGSSIQTPFVVELASTTSTRPFLLTVRAVLGTRQAIVEYIPAEEDLKTLDPVHCLTAISLFDTESLNPNDKQNYDDILIRNFMIDGRNDKGVLIVKAGRYIPRVRLLSLFGDPQVWEHWQKLKVDCFPVVWQILVTEYIMDQATLAAEAMRVVAGFVRMIMKQVNALSAFS</sequence>
<evidence type="ECO:0000256" key="3">
    <source>
        <dbReference type="ARBA" id="ARBA00022825"/>
    </source>
</evidence>
<dbReference type="PANTHER" id="PTHR43806:SF66">
    <property type="entry name" value="SERIN ENDOPEPTIDASE"/>
    <property type="match status" value="1"/>
</dbReference>
<dbReference type="OrthoDB" id="10256524at2759"/>
<dbReference type="InterPro" id="IPR050131">
    <property type="entry name" value="Peptidase_S8_subtilisin-like"/>
</dbReference>
<dbReference type="SUPFAM" id="SSF52743">
    <property type="entry name" value="Subtilisin-like"/>
    <property type="match status" value="1"/>
</dbReference>
<evidence type="ECO:0000313" key="8">
    <source>
        <dbReference type="Proteomes" id="UP000275078"/>
    </source>
</evidence>
<keyword evidence="5" id="KW-0472">Membrane</keyword>
<feature type="compositionally biased region" description="Polar residues" evidence="4">
    <location>
        <begin position="151"/>
        <end position="162"/>
    </location>
</feature>
<dbReference type="InterPro" id="IPR036852">
    <property type="entry name" value="Peptidase_S8/S53_dom_sf"/>
</dbReference>
<dbReference type="Pfam" id="PF00082">
    <property type="entry name" value="Peptidase_S8"/>
    <property type="match status" value="1"/>
</dbReference>
<evidence type="ECO:0000259" key="6">
    <source>
        <dbReference type="Pfam" id="PF00082"/>
    </source>
</evidence>
<dbReference type="InterPro" id="IPR000209">
    <property type="entry name" value="Peptidase_S8/S53_dom"/>
</dbReference>
<dbReference type="CDD" id="cd00306">
    <property type="entry name" value="Peptidases_S8_S53"/>
    <property type="match status" value="1"/>
</dbReference>
<keyword evidence="8" id="KW-1185">Reference proteome</keyword>
<feature type="region of interest" description="Disordered" evidence="4">
    <location>
        <begin position="119"/>
        <end position="167"/>
    </location>
</feature>
<gene>
    <name evidence="7" type="ORF">BJ508DRAFT_307517</name>
</gene>
<dbReference type="Gene3D" id="3.40.50.200">
    <property type="entry name" value="Peptidase S8/S53 domain"/>
    <property type="match status" value="2"/>
</dbReference>
<keyword evidence="5" id="KW-1133">Transmembrane helix</keyword>
<dbReference type="Proteomes" id="UP000275078">
    <property type="component" value="Unassembled WGS sequence"/>
</dbReference>
<feature type="domain" description="Peptidase S8/S53" evidence="6">
    <location>
        <begin position="264"/>
        <end position="613"/>
    </location>
</feature>
<evidence type="ECO:0000256" key="5">
    <source>
        <dbReference type="SAM" id="Phobius"/>
    </source>
</evidence>
<dbReference type="GO" id="GO:0006508">
    <property type="term" value="P:proteolysis"/>
    <property type="evidence" value="ECO:0007669"/>
    <property type="project" value="UniProtKB-KW"/>
</dbReference>
<keyword evidence="2" id="KW-0645">Protease</keyword>
<feature type="compositionally biased region" description="Basic residues" evidence="4">
    <location>
        <begin position="132"/>
        <end position="142"/>
    </location>
</feature>
<name>A0A3N4IF25_ASCIM</name>
<keyword evidence="5" id="KW-0812">Transmembrane</keyword>
<feature type="compositionally biased region" description="Polar residues" evidence="4">
    <location>
        <begin position="119"/>
        <end position="131"/>
    </location>
</feature>
<comment type="similarity">
    <text evidence="1">Belongs to the peptidase S8 family.</text>
</comment>
<keyword evidence="3" id="KW-0720">Serine protease</keyword>
<organism evidence="7 8">
    <name type="scientific">Ascobolus immersus RN42</name>
    <dbReference type="NCBI Taxonomy" id="1160509"/>
    <lineage>
        <taxon>Eukaryota</taxon>
        <taxon>Fungi</taxon>
        <taxon>Dikarya</taxon>
        <taxon>Ascomycota</taxon>
        <taxon>Pezizomycotina</taxon>
        <taxon>Pezizomycetes</taxon>
        <taxon>Pezizales</taxon>
        <taxon>Ascobolaceae</taxon>
        <taxon>Ascobolus</taxon>
    </lineage>
</organism>
<keyword evidence="3" id="KW-0378">Hydrolase</keyword>
<evidence type="ECO:0000256" key="4">
    <source>
        <dbReference type="SAM" id="MobiDB-lite"/>
    </source>
</evidence>
<dbReference type="GO" id="GO:0004252">
    <property type="term" value="F:serine-type endopeptidase activity"/>
    <property type="evidence" value="ECO:0007669"/>
    <property type="project" value="InterPro"/>
</dbReference>
<proteinExistence type="inferred from homology"/>
<accession>A0A3N4IF25</accession>
<reference evidence="7 8" key="1">
    <citation type="journal article" date="2018" name="Nat. Ecol. Evol.">
        <title>Pezizomycetes genomes reveal the molecular basis of ectomycorrhizal truffle lifestyle.</title>
        <authorList>
            <person name="Murat C."/>
            <person name="Payen T."/>
            <person name="Noel B."/>
            <person name="Kuo A."/>
            <person name="Morin E."/>
            <person name="Chen J."/>
            <person name="Kohler A."/>
            <person name="Krizsan K."/>
            <person name="Balestrini R."/>
            <person name="Da Silva C."/>
            <person name="Montanini B."/>
            <person name="Hainaut M."/>
            <person name="Levati E."/>
            <person name="Barry K.W."/>
            <person name="Belfiori B."/>
            <person name="Cichocki N."/>
            <person name="Clum A."/>
            <person name="Dockter R.B."/>
            <person name="Fauchery L."/>
            <person name="Guy J."/>
            <person name="Iotti M."/>
            <person name="Le Tacon F."/>
            <person name="Lindquist E.A."/>
            <person name="Lipzen A."/>
            <person name="Malagnac F."/>
            <person name="Mello A."/>
            <person name="Molinier V."/>
            <person name="Miyauchi S."/>
            <person name="Poulain J."/>
            <person name="Riccioni C."/>
            <person name="Rubini A."/>
            <person name="Sitrit Y."/>
            <person name="Splivallo R."/>
            <person name="Traeger S."/>
            <person name="Wang M."/>
            <person name="Zifcakova L."/>
            <person name="Wipf D."/>
            <person name="Zambonelli A."/>
            <person name="Paolocci F."/>
            <person name="Nowrousian M."/>
            <person name="Ottonello S."/>
            <person name="Baldrian P."/>
            <person name="Spatafora J.W."/>
            <person name="Henrissat B."/>
            <person name="Nagy L.G."/>
            <person name="Aury J.M."/>
            <person name="Wincker P."/>
            <person name="Grigoriev I.V."/>
            <person name="Bonfante P."/>
            <person name="Martin F.M."/>
        </authorList>
    </citation>
    <scope>NUCLEOTIDE SEQUENCE [LARGE SCALE GENOMIC DNA]</scope>
    <source>
        <strain evidence="7 8">RN42</strain>
    </source>
</reference>
<dbReference type="EMBL" id="ML119689">
    <property type="protein sequence ID" value="RPA80314.1"/>
    <property type="molecule type" value="Genomic_DNA"/>
</dbReference>
<evidence type="ECO:0000256" key="1">
    <source>
        <dbReference type="ARBA" id="ARBA00011073"/>
    </source>
</evidence>
<dbReference type="AlphaFoldDB" id="A0A3N4IF25"/>
<feature type="transmembrane region" description="Helical" evidence="5">
    <location>
        <begin position="186"/>
        <end position="206"/>
    </location>
</feature>
<dbReference type="PANTHER" id="PTHR43806">
    <property type="entry name" value="PEPTIDASE S8"/>
    <property type="match status" value="1"/>
</dbReference>